<dbReference type="OrthoDB" id="1412847at2"/>
<dbReference type="PANTHER" id="PTHR43265">
    <property type="entry name" value="ESTERASE ESTD"/>
    <property type="match status" value="1"/>
</dbReference>
<keyword evidence="5" id="KW-1185">Reference proteome</keyword>
<keyword evidence="2" id="KW-0732">Signal</keyword>
<dbReference type="Gene3D" id="3.40.50.1820">
    <property type="entry name" value="alpha/beta hydrolase"/>
    <property type="match status" value="1"/>
</dbReference>
<feature type="domain" description="Serine aminopeptidase S33" evidence="3">
    <location>
        <begin position="101"/>
        <end position="337"/>
    </location>
</feature>
<keyword evidence="4" id="KW-0378">Hydrolase</keyword>
<dbReference type="PANTHER" id="PTHR43265:SF1">
    <property type="entry name" value="ESTERASE ESTD"/>
    <property type="match status" value="1"/>
</dbReference>
<evidence type="ECO:0000313" key="4">
    <source>
        <dbReference type="EMBL" id="TKC99545.1"/>
    </source>
</evidence>
<protein>
    <submittedName>
        <fullName evidence="4">Alpha/beta fold hydrolase</fullName>
    </submittedName>
</protein>
<feature type="signal peptide" evidence="2">
    <location>
        <begin position="1"/>
        <end position="22"/>
    </location>
</feature>
<dbReference type="EMBL" id="SSMQ01000055">
    <property type="protein sequence ID" value="TKC99545.1"/>
    <property type="molecule type" value="Genomic_DNA"/>
</dbReference>
<sequence length="385" mass="42026">MRLASLLLVVSLLGACGSTSPAVPRASSFRATPTPKVAEPARPRLPKEEVTFAFDRGLWRLEGTLTLPTREEGERVPAVVIVHGSGPMSRDGVMRGQIGLGFGFELAVYQRLADALADRGYAVYRYDKRTCGAFNDCADGGFTSVPYSLLEVEFATTEYVLDAEAALDAVAERPEIDPDRLFFAGHSEGGELVPVLLSDRPRVRAGVMLAPPFHTMTVLLEQQSERVRWSFTMAGQPERAEAEGRELLAAAQALRQIERGTHLGAPILGQPPGLWESWLELARRAPELARKLDRPLLVLGGSYDYNVAPSEIESWAKWLDGASRAPHRVRVLDCVTHALNCITQPDATRIKPDDIGRDISPAVLAEVSQFLDAHAARAKLTEAGR</sequence>
<reference evidence="4 5" key="1">
    <citation type="submission" date="2019-04" db="EMBL/GenBank/DDBJ databases">
        <authorList>
            <person name="Li Y."/>
            <person name="Wang J."/>
        </authorList>
    </citation>
    <scope>NUCLEOTIDE SEQUENCE [LARGE SCALE GENOMIC DNA]</scope>
    <source>
        <strain evidence="4 5">DSM 14668</strain>
    </source>
</reference>
<dbReference type="InterPro" id="IPR022742">
    <property type="entry name" value="Hydrolase_4"/>
</dbReference>
<feature type="chain" id="PRO_5020441496" evidence="2">
    <location>
        <begin position="23"/>
        <end position="385"/>
    </location>
</feature>
<proteinExistence type="predicted"/>
<comment type="caution">
    <text evidence="4">The sequence shown here is derived from an EMBL/GenBank/DDBJ whole genome shotgun (WGS) entry which is preliminary data.</text>
</comment>
<dbReference type="InterPro" id="IPR053145">
    <property type="entry name" value="AB_hydrolase_Est10"/>
</dbReference>
<evidence type="ECO:0000256" key="2">
    <source>
        <dbReference type="SAM" id="SignalP"/>
    </source>
</evidence>
<dbReference type="SUPFAM" id="SSF53474">
    <property type="entry name" value="alpha/beta-Hydrolases"/>
    <property type="match status" value="1"/>
</dbReference>
<dbReference type="GO" id="GO:0052689">
    <property type="term" value="F:carboxylic ester hydrolase activity"/>
    <property type="evidence" value="ECO:0007669"/>
    <property type="project" value="TreeGrafter"/>
</dbReference>
<dbReference type="RefSeq" id="WP_136933852.1">
    <property type="nucleotide sequence ID" value="NZ_SSMQ01000055.1"/>
</dbReference>
<evidence type="ECO:0000259" key="3">
    <source>
        <dbReference type="Pfam" id="PF12146"/>
    </source>
</evidence>
<dbReference type="Pfam" id="PF12146">
    <property type="entry name" value="Hydrolase_4"/>
    <property type="match status" value="1"/>
</dbReference>
<gene>
    <name evidence="4" type="ORF">E8A74_37210</name>
</gene>
<evidence type="ECO:0000313" key="5">
    <source>
        <dbReference type="Proteomes" id="UP000309215"/>
    </source>
</evidence>
<dbReference type="PROSITE" id="PS51257">
    <property type="entry name" value="PROKAR_LIPOPROTEIN"/>
    <property type="match status" value="1"/>
</dbReference>
<accession>A0A4U1IYC2</accession>
<dbReference type="AlphaFoldDB" id="A0A4U1IYC2"/>
<feature type="region of interest" description="Disordered" evidence="1">
    <location>
        <begin position="18"/>
        <end position="41"/>
    </location>
</feature>
<organism evidence="4 5">
    <name type="scientific">Polyangium fumosum</name>
    <dbReference type="NCBI Taxonomy" id="889272"/>
    <lineage>
        <taxon>Bacteria</taxon>
        <taxon>Pseudomonadati</taxon>
        <taxon>Myxococcota</taxon>
        <taxon>Polyangia</taxon>
        <taxon>Polyangiales</taxon>
        <taxon>Polyangiaceae</taxon>
        <taxon>Polyangium</taxon>
    </lineage>
</organism>
<dbReference type="Proteomes" id="UP000309215">
    <property type="component" value="Unassembled WGS sequence"/>
</dbReference>
<dbReference type="InterPro" id="IPR029058">
    <property type="entry name" value="AB_hydrolase_fold"/>
</dbReference>
<evidence type="ECO:0000256" key="1">
    <source>
        <dbReference type="SAM" id="MobiDB-lite"/>
    </source>
</evidence>
<name>A0A4U1IYC2_9BACT</name>